<dbReference type="OrthoDB" id="71526at2157"/>
<dbReference type="AlphaFoldDB" id="K2REY5"/>
<dbReference type="EMBL" id="AMPO01000001">
    <property type="protein sequence ID" value="EKF86954.1"/>
    <property type="molecule type" value="Genomic_DNA"/>
</dbReference>
<keyword evidence="3" id="KW-1185">Reference proteome</keyword>
<reference evidence="2 3" key="1">
    <citation type="journal article" date="2012" name="J. Bacteriol.">
        <title>Draft genome sequence of Methanobacterium formicicum DSM 3637, an archaebacterium isolated from the methane producer amoeba Pelomyxa palustris.</title>
        <authorList>
            <person name="Gutierrez G."/>
        </authorList>
    </citation>
    <scope>NUCLEOTIDE SEQUENCE [LARGE SCALE GENOMIC DNA]</scope>
    <source>
        <strain evidence="3">DSM 3637 / PP1</strain>
    </source>
</reference>
<sequence>MTRSRRYLNNLPNAERIKQIAREILDNELKLDQALQDNARIKAEILTLESQILSFNTWEDPQKIKNTKSKLDQLGNGLQRNDKEIAHLKEEISNSKSLVDEEIREGLSKLFKKAKSNRDEAQQDIIKHQQLVEEAHNRLMDNPAEESENLREEWIRNLVKVSIVEEKLKNSEKELEAIKRVYRLEFG</sequence>
<evidence type="ECO:0000313" key="2">
    <source>
        <dbReference type="EMBL" id="EKF86954.1"/>
    </source>
</evidence>
<organism evidence="2 3">
    <name type="scientific">Methanobacterium formicicum (strain DSM 3637 / PP1)</name>
    <dbReference type="NCBI Taxonomy" id="1204725"/>
    <lineage>
        <taxon>Archaea</taxon>
        <taxon>Methanobacteriati</taxon>
        <taxon>Methanobacteriota</taxon>
        <taxon>Methanomada group</taxon>
        <taxon>Methanobacteria</taxon>
        <taxon>Methanobacteriales</taxon>
        <taxon>Methanobacteriaceae</taxon>
        <taxon>Methanobacterium</taxon>
    </lineage>
</organism>
<protein>
    <recommendedName>
        <fullName evidence="4">Phosphoserine phosphatase</fullName>
    </recommendedName>
</protein>
<dbReference type="PATRIC" id="fig|1204725.3.peg.336"/>
<evidence type="ECO:0000313" key="3">
    <source>
        <dbReference type="Proteomes" id="UP000007360"/>
    </source>
</evidence>
<accession>K2REY5</accession>
<dbReference type="Proteomes" id="UP000007360">
    <property type="component" value="Unassembled WGS sequence"/>
</dbReference>
<name>K2REY5_METFP</name>
<comment type="caution">
    <text evidence="2">The sequence shown here is derived from an EMBL/GenBank/DDBJ whole genome shotgun (WGS) entry which is preliminary data.</text>
</comment>
<gene>
    <name evidence="2" type="ORF">A994_01670</name>
</gene>
<keyword evidence="1" id="KW-0175">Coiled coil</keyword>
<evidence type="ECO:0008006" key="4">
    <source>
        <dbReference type="Google" id="ProtNLM"/>
    </source>
</evidence>
<proteinExistence type="predicted"/>
<feature type="coiled-coil region" evidence="1">
    <location>
        <begin position="31"/>
        <end position="181"/>
    </location>
</feature>
<evidence type="ECO:0000256" key="1">
    <source>
        <dbReference type="SAM" id="Coils"/>
    </source>
</evidence>
<dbReference type="RefSeq" id="WP_004029528.1">
    <property type="nucleotide sequence ID" value="NZ_AMPO01000001.1"/>
</dbReference>